<reference evidence="1" key="1">
    <citation type="submission" date="2021-01" db="EMBL/GenBank/DDBJ databases">
        <authorList>
            <person name="Corre E."/>
            <person name="Pelletier E."/>
            <person name="Niang G."/>
            <person name="Scheremetjew M."/>
            <person name="Finn R."/>
            <person name="Kale V."/>
            <person name="Holt S."/>
            <person name="Cochrane G."/>
            <person name="Meng A."/>
            <person name="Brown T."/>
            <person name="Cohen L."/>
        </authorList>
    </citation>
    <scope>NUCLEOTIDE SEQUENCE</scope>
    <source>
        <strain evidence="1">GSBS06</strain>
    </source>
</reference>
<dbReference type="Pfam" id="PF10294">
    <property type="entry name" value="Methyltransf_16"/>
    <property type="match status" value="1"/>
</dbReference>
<gene>
    <name evidence="1" type="ORF">ASTO00021_LOCUS5115</name>
</gene>
<dbReference type="AlphaFoldDB" id="A0A7S3LNY7"/>
<dbReference type="InterPro" id="IPR029063">
    <property type="entry name" value="SAM-dependent_MTases_sf"/>
</dbReference>
<dbReference type="InterPro" id="IPR019410">
    <property type="entry name" value="Methyltransf_16"/>
</dbReference>
<sequence length="137" mass="15121">MLLSQLRVNAATNATLLSSGGGGVQVSEFLWGNTAHADVCLSSLLFAGKPCDFIIGSDITYMRGSWDKLLSSVRYLMDNNNGVGTNKPPTAIFAFQERNTPVREFMEHCEKFEMSAFHCYSDRTNGVSVVQLDCRRS</sequence>
<protein>
    <submittedName>
        <fullName evidence="1">Uncharacterized protein</fullName>
    </submittedName>
</protein>
<accession>A0A7S3LNY7</accession>
<organism evidence="1">
    <name type="scientific">Aplanochytrium stocchinoi</name>
    <dbReference type="NCBI Taxonomy" id="215587"/>
    <lineage>
        <taxon>Eukaryota</taxon>
        <taxon>Sar</taxon>
        <taxon>Stramenopiles</taxon>
        <taxon>Bigyra</taxon>
        <taxon>Labyrinthulomycetes</taxon>
        <taxon>Thraustochytrida</taxon>
        <taxon>Thraustochytriidae</taxon>
        <taxon>Aplanochytrium</taxon>
    </lineage>
</organism>
<name>A0A7S3LNY7_9STRA</name>
<proteinExistence type="predicted"/>
<dbReference type="Gene3D" id="3.40.50.150">
    <property type="entry name" value="Vaccinia Virus protein VP39"/>
    <property type="match status" value="1"/>
</dbReference>
<dbReference type="EMBL" id="HBIN01006981">
    <property type="protein sequence ID" value="CAE0434819.1"/>
    <property type="molecule type" value="Transcribed_RNA"/>
</dbReference>
<evidence type="ECO:0000313" key="1">
    <source>
        <dbReference type="EMBL" id="CAE0434819.1"/>
    </source>
</evidence>